<evidence type="ECO:0000313" key="3">
    <source>
        <dbReference type="Proteomes" id="UP001233535"/>
    </source>
</evidence>
<keyword evidence="1" id="KW-0732">Signal</keyword>
<dbReference type="RefSeq" id="WP_309260627.1">
    <property type="nucleotide sequence ID" value="NZ_JARUHG010000001.1"/>
</dbReference>
<dbReference type="Proteomes" id="UP001233535">
    <property type="component" value="Unassembled WGS sequence"/>
</dbReference>
<name>A0ABU1C8C8_9GAMM</name>
<proteinExistence type="predicted"/>
<feature type="chain" id="PRO_5047375203" description="DUF2884 family protein" evidence="1">
    <location>
        <begin position="23"/>
        <end position="222"/>
    </location>
</feature>
<evidence type="ECO:0008006" key="4">
    <source>
        <dbReference type="Google" id="ProtNLM"/>
    </source>
</evidence>
<protein>
    <recommendedName>
        <fullName evidence="4">DUF2884 family protein</fullName>
    </recommendedName>
</protein>
<accession>A0ABU1C8C8</accession>
<organism evidence="2 3">
    <name type="scientific">Lysobacter arvi</name>
    <dbReference type="NCBI Taxonomy" id="3038776"/>
    <lineage>
        <taxon>Bacteria</taxon>
        <taxon>Pseudomonadati</taxon>
        <taxon>Pseudomonadota</taxon>
        <taxon>Gammaproteobacteria</taxon>
        <taxon>Lysobacterales</taxon>
        <taxon>Lysobacteraceae</taxon>
        <taxon>Lysobacter</taxon>
    </lineage>
</organism>
<evidence type="ECO:0000256" key="1">
    <source>
        <dbReference type="SAM" id="SignalP"/>
    </source>
</evidence>
<feature type="signal peptide" evidence="1">
    <location>
        <begin position="1"/>
        <end position="22"/>
    </location>
</feature>
<reference evidence="2 3" key="1">
    <citation type="submission" date="2023-04" db="EMBL/GenBank/DDBJ databases">
        <title>Lysobacter sp. strain UC isolated from soil sample.</title>
        <authorList>
            <person name="Choksket S."/>
            <person name="Harshvardhan F."/>
            <person name="Rana R."/>
            <person name="Patil P.B."/>
            <person name="Korpole S."/>
        </authorList>
    </citation>
    <scope>NUCLEOTIDE SEQUENCE [LARGE SCALE GENOMIC DNA]</scope>
    <source>
        <strain evidence="2 3">UC</strain>
    </source>
</reference>
<sequence>MKIAIRYLLLLLSLAIAQKSFAGGCEPRCAQDRSLVVSADGLRFSGIAYKQKRLNGLFVAVFSSSAGLRVTDSVGKPALQLSSRQFVAALEAVITDVRRHGGRLDQVQLEMDTVSDVWDDIRKAVRAEARRGQGKLHSKDAATSKALLEAIKRSELVRQTCAMVQRHAMKCHPYNSFTEQIAFQQKYSSGDRSQIVKADDVGIVAGLGISIRFIDASSPPKR</sequence>
<evidence type="ECO:0000313" key="2">
    <source>
        <dbReference type="EMBL" id="MDR0181437.1"/>
    </source>
</evidence>
<dbReference type="EMBL" id="JARUHG010000001">
    <property type="protein sequence ID" value="MDR0181437.1"/>
    <property type="molecule type" value="Genomic_DNA"/>
</dbReference>
<keyword evidence="3" id="KW-1185">Reference proteome</keyword>
<comment type="caution">
    <text evidence="2">The sequence shown here is derived from an EMBL/GenBank/DDBJ whole genome shotgun (WGS) entry which is preliminary data.</text>
</comment>
<gene>
    <name evidence="2" type="ORF">P8609_00435</name>
</gene>